<dbReference type="InterPro" id="IPR027417">
    <property type="entry name" value="P-loop_NTPase"/>
</dbReference>
<dbReference type="AlphaFoldDB" id="A0A756IDY2"/>
<reference evidence="1" key="1">
    <citation type="journal article" date="2018" name="Genome Biol.">
        <title>SKESA: strategic k-mer extension for scrupulous assemblies.</title>
        <authorList>
            <person name="Souvorov A."/>
            <person name="Agarwala R."/>
            <person name="Lipman D.J."/>
        </authorList>
    </citation>
    <scope>NUCLEOTIDE SEQUENCE</scope>
    <source>
        <strain evidence="1">MA.CK_00/00002125</strain>
    </source>
</reference>
<organism evidence="1">
    <name type="scientific">Salmonella enterica</name>
    <name type="common">Salmonella choleraesuis</name>
    <dbReference type="NCBI Taxonomy" id="28901"/>
    <lineage>
        <taxon>Bacteria</taxon>
        <taxon>Pseudomonadati</taxon>
        <taxon>Pseudomonadota</taxon>
        <taxon>Gammaproteobacteria</taxon>
        <taxon>Enterobacterales</taxon>
        <taxon>Enterobacteriaceae</taxon>
        <taxon>Salmonella</taxon>
    </lineage>
</organism>
<accession>A0A756IDY2</accession>
<comment type="caution">
    <text evidence="1">The sequence shown here is derived from an EMBL/GenBank/DDBJ whole genome shotgun (WGS) entry which is preliminary data.</text>
</comment>
<gene>
    <name evidence="1" type="ORF">G8O67_004746</name>
</gene>
<proteinExistence type="predicted"/>
<dbReference type="Gene3D" id="3.40.50.300">
    <property type="entry name" value="P-loop containing nucleotide triphosphate hydrolases"/>
    <property type="match status" value="1"/>
</dbReference>
<evidence type="ECO:0000313" key="1">
    <source>
        <dbReference type="EMBL" id="HAG0017370.1"/>
    </source>
</evidence>
<reference evidence="1" key="2">
    <citation type="submission" date="2020-02" db="EMBL/GenBank/DDBJ databases">
        <authorList>
            <consortium name="NCBI Pathogen Detection Project"/>
        </authorList>
    </citation>
    <scope>NUCLEOTIDE SEQUENCE</scope>
    <source>
        <strain evidence="1">MA.CK_00/00002125</strain>
    </source>
</reference>
<sequence length="560" mass="64004">MKPACEMTEQEQIAFIKSHLADVWWRINHLYKVVNERGELVTFRLRPAQRDLFKNMHEKNLVLKARQLGFSTAIDIYLLDQALFGKNIKCGIIAQDKQAAAEIFRTKIEVPFDNLPSWLRACFRISKRRGGASGGYIEFAHGSNIMVATSFRSGTVQRLHISEHGKICAKYPAKAKEVRTGTLNAVADECIVFIESTAEGVGGDFYDMSNRAQEITASGLELSLQDYKFHFYAWWQDPKYSAKVPTSGLRLTREKEKYFSSVEKAMNITLTDEQKQWYINKETEQREEMKQEFPSTPLEAFLTSGRRVFDAESTLQAEADCIPPLIVYDIEPVTGKMTKAQSLRNGKKDELQRTLMNYLLVWELPDPDEQYTIGADPAEGLEHGDRSSLDVVKKSTGEQVAHWFGHLDAELFAHLLAHVGYMYNTALIGPERNNHGHAVILKLRELYPPRFIYNEQHIDQDNDDDTPRLGWLTTRQSKPILTEGMKTLLNNGISGIRWIGTLSEMNTYVYNAKGSMNAQEGCFDDQVMSYCIAQEMRARMPVHIKPQPIDRSRSKNWMTH</sequence>
<dbReference type="Gene3D" id="3.30.420.240">
    <property type="match status" value="1"/>
</dbReference>
<dbReference type="EMBL" id="DAAWYJ010000029">
    <property type="protein sequence ID" value="HAG0017370.1"/>
    <property type="molecule type" value="Genomic_DNA"/>
</dbReference>
<protein>
    <submittedName>
        <fullName evidence="1">Terminase</fullName>
    </submittedName>
</protein>
<name>A0A756IDY2_SALER</name>